<feature type="domain" description="Thioesterase" evidence="3">
    <location>
        <begin position="56"/>
        <end position="128"/>
    </location>
</feature>
<dbReference type="CDD" id="cd03443">
    <property type="entry name" value="PaaI_thioesterase"/>
    <property type="match status" value="1"/>
</dbReference>
<dbReference type="RefSeq" id="WP_210680018.1">
    <property type="nucleotide sequence ID" value="NZ_JAGMWN010000001.1"/>
</dbReference>
<evidence type="ECO:0000313" key="5">
    <source>
        <dbReference type="Proteomes" id="UP000672602"/>
    </source>
</evidence>
<protein>
    <submittedName>
        <fullName evidence="4">PaaI family thioesterase</fullName>
    </submittedName>
</protein>
<dbReference type="Pfam" id="PF03061">
    <property type="entry name" value="4HBT"/>
    <property type="match status" value="1"/>
</dbReference>
<evidence type="ECO:0000256" key="2">
    <source>
        <dbReference type="ARBA" id="ARBA00022801"/>
    </source>
</evidence>
<keyword evidence="2" id="KW-0378">Hydrolase</keyword>
<dbReference type="SUPFAM" id="SSF54637">
    <property type="entry name" value="Thioesterase/thiol ester dehydrase-isomerase"/>
    <property type="match status" value="1"/>
</dbReference>
<comment type="similarity">
    <text evidence="1">Belongs to the thioesterase PaaI family.</text>
</comment>
<dbReference type="GO" id="GO:0047617">
    <property type="term" value="F:fatty acyl-CoA hydrolase activity"/>
    <property type="evidence" value="ECO:0007669"/>
    <property type="project" value="InterPro"/>
</dbReference>
<dbReference type="InterPro" id="IPR039298">
    <property type="entry name" value="ACOT13"/>
</dbReference>
<dbReference type="InterPro" id="IPR003736">
    <property type="entry name" value="PAAI_dom"/>
</dbReference>
<dbReference type="PANTHER" id="PTHR21660">
    <property type="entry name" value="THIOESTERASE SUPERFAMILY MEMBER-RELATED"/>
    <property type="match status" value="1"/>
</dbReference>
<dbReference type="NCBIfam" id="TIGR00369">
    <property type="entry name" value="unchar_dom_1"/>
    <property type="match status" value="1"/>
</dbReference>
<accession>A0A8J7SG05</accession>
<evidence type="ECO:0000313" key="4">
    <source>
        <dbReference type="EMBL" id="MBP5855428.1"/>
    </source>
</evidence>
<dbReference type="InterPro" id="IPR029069">
    <property type="entry name" value="HotDog_dom_sf"/>
</dbReference>
<name>A0A8J7SG05_9PROT</name>
<proteinExistence type="inferred from homology"/>
<comment type="caution">
    <text evidence="4">The sequence shown here is derived from an EMBL/GenBank/DDBJ whole genome shotgun (WGS) entry which is preliminary data.</text>
</comment>
<reference evidence="4" key="1">
    <citation type="submission" date="2021-04" db="EMBL/GenBank/DDBJ databases">
        <authorList>
            <person name="Zhang D.-C."/>
        </authorList>
    </citation>
    <scope>NUCLEOTIDE SEQUENCE</scope>
    <source>
        <strain evidence="4">CGMCC 1.15697</strain>
    </source>
</reference>
<dbReference type="AlphaFoldDB" id="A0A8J7SG05"/>
<dbReference type="Proteomes" id="UP000672602">
    <property type="component" value="Unassembled WGS sequence"/>
</dbReference>
<dbReference type="EMBL" id="JAGMWN010000001">
    <property type="protein sequence ID" value="MBP5855428.1"/>
    <property type="molecule type" value="Genomic_DNA"/>
</dbReference>
<evidence type="ECO:0000259" key="3">
    <source>
        <dbReference type="Pfam" id="PF03061"/>
    </source>
</evidence>
<evidence type="ECO:0000256" key="1">
    <source>
        <dbReference type="ARBA" id="ARBA00008324"/>
    </source>
</evidence>
<dbReference type="InterPro" id="IPR006683">
    <property type="entry name" value="Thioestr_dom"/>
</dbReference>
<keyword evidence="5" id="KW-1185">Reference proteome</keyword>
<dbReference type="PANTHER" id="PTHR21660:SF1">
    <property type="entry name" value="ACYL-COENZYME A THIOESTERASE 13"/>
    <property type="match status" value="1"/>
</dbReference>
<dbReference type="Gene3D" id="3.10.129.10">
    <property type="entry name" value="Hotdog Thioesterase"/>
    <property type="match status" value="1"/>
</dbReference>
<organism evidence="4 5">
    <name type="scientific">Marivibrio halodurans</name>
    <dbReference type="NCBI Taxonomy" id="2039722"/>
    <lineage>
        <taxon>Bacteria</taxon>
        <taxon>Pseudomonadati</taxon>
        <taxon>Pseudomonadota</taxon>
        <taxon>Alphaproteobacteria</taxon>
        <taxon>Rhodospirillales</taxon>
        <taxon>Rhodospirillaceae</taxon>
        <taxon>Marivibrio</taxon>
    </lineage>
</organism>
<gene>
    <name evidence="4" type="ORF">KAJ83_00270</name>
</gene>
<sequence>MTDGVPEGLPPDLTERVAGVIDVPLHRHLGFEVVSVGDGVSRARFVVGAAAINNVGLIHGGVLYSLLDAVCYLAVAGRLAVGTTASTIDIAFSMLRPASAGAEVTLTAELDRLGRSVAFLHGEAWVDGKLIAKAQATKAILAVDPGH</sequence>